<feature type="transmembrane region" description="Helical" evidence="1">
    <location>
        <begin position="6"/>
        <end position="27"/>
    </location>
</feature>
<keyword evidence="1" id="KW-1133">Transmembrane helix</keyword>
<comment type="caution">
    <text evidence="2">The sequence shown here is derived from an EMBL/GenBank/DDBJ whole genome shotgun (WGS) entry which is preliminary data.</text>
</comment>
<evidence type="ECO:0000313" key="2">
    <source>
        <dbReference type="EMBL" id="DAD36865.1"/>
    </source>
</evidence>
<keyword evidence="1" id="KW-0472">Membrane</keyword>
<sequence>MMGGNLVLVPSPVGLPLDIVPLGVFLLKHRCSIQSVPTPLHSSQWAGISNFKVIVFFFFSIRLGILNGGWFTALGPIPPLRVNLFTRSFLANGQELCLGLPRSGLKPMCSMKSQGLVPLKFIWQRFKSIIDPPFCGRGNLFGK</sequence>
<organism evidence="2 3">
    <name type="scientific">Nelumbo nucifera</name>
    <name type="common">Sacred lotus</name>
    <dbReference type="NCBI Taxonomy" id="4432"/>
    <lineage>
        <taxon>Eukaryota</taxon>
        <taxon>Viridiplantae</taxon>
        <taxon>Streptophyta</taxon>
        <taxon>Embryophyta</taxon>
        <taxon>Tracheophyta</taxon>
        <taxon>Spermatophyta</taxon>
        <taxon>Magnoliopsida</taxon>
        <taxon>Proteales</taxon>
        <taxon>Nelumbonaceae</taxon>
        <taxon>Nelumbo</taxon>
    </lineage>
</organism>
<dbReference type="AlphaFoldDB" id="A0A822Z058"/>
<dbReference type="Proteomes" id="UP000607653">
    <property type="component" value="Unassembled WGS sequence"/>
</dbReference>
<feature type="transmembrane region" description="Helical" evidence="1">
    <location>
        <begin position="48"/>
        <end position="71"/>
    </location>
</feature>
<protein>
    <submittedName>
        <fullName evidence="2">Uncharacterized protein</fullName>
    </submittedName>
</protein>
<gene>
    <name evidence="2" type="ORF">HUJ06_007506</name>
</gene>
<keyword evidence="3" id="KW-1185">Reference proteome</keyword>
<evidence type="ECO:0000313" key="3">
    <source>
        <dbReference type="Proteomes" id="UP000607653"/>
    </source>
</evidence>
<keyword evidence="1" id="KW-0812">Transmembrane</keyword>
<name>A0A822Z058_NELNU</name>
<proteinExistence type="predicted"/>
<accession>A0A822Z058</accession>
<evidence type="ECO:0000256" key="1">
    <source>
        <dbReference type="SAM" id="Phobius"/>
    </source>
</evidence>
<reference evidence="2 3" key="1">
    <citation type="journal article" date="2020" name="Mol. Biol. Evol.">
        <title>Distinct Expression and Methylation Patterns for Genes with Different Fates following a Single Whole-Genome Duplication in Flowering Plants.</title>
        <authorList>
            <person name="Shi T."/>
            <person name="Rahmani R.S."/>
            <person name="Gugger P.F."/>
            <person name="Wang M."/>
            <person name="Li H."/>
            <person name="Zhang Y."/>
            <person name="Li Z."/>
            <person name="Wang Q."/>
            <person name="Van de Peer Y."/>
            <person name="Marchal K."/>
            <person name="Chen J."/>
        </authorList>
    </citation>
    <scope>NUCLEOTIDE SEQUENCE [LARGE SCALE GENOMIC DNA]</scope>
    <source>
        <tissue evidence="2">Leaf</tissue>
    </source>
</reference>
<dbReference type="EMBL" id="DUZY01000004">
    <property type="protein sequence ID" value="DAD36865.1"/>
    <property type="molecule type" value="Genomic_DNA"/>
</dbReference>